<evidence type="ECO:0000256" key="5">
    <source>
        <dbReference type="ARBA" id="ARBA00022840"/>
    </source>
</evidence>
<keyword evidence="5" id="KW-0067">ATP-binding</keyword>
<keyword evidence="8" id="KW-1185">Reference proteome</keyword>
<dbReference type="EMBL" id="MTBP01000001">
    <property type="protein sequence ID" value="POM26462.1"/>
    <property type="molecule type" value="Genomic_DNA"/>
</dbReference>
<dbReference type="Gene3D" id="3.40.50.300">
    <property type="entry name" value="P-loop containing nucleotide triphosphate hydrolases"/>
    <property type="match status" value="3"/>
</dbReference>
<evidence type="ECO:0000256" key="4">
    <source>
        <dbReference type="ARBA" id="ARBA00022806"/>
    </source>
</evidence>
<dbReference type="AlphaFoldDB" id="A0A2P4UN37"/>
<comment type="similarity">
    <text evidence="1">Belongs to the DNA2/NAM7 helicase family.</text>
</comment>
<evidence type="ECO:0000256" key="1">
    <source>
        <dbReference type="ARBA" id="ARBA00007913"/>
    </source>
</evidence>
<feature type="domain" description="AAA+ ATPase" evidence="6">
    <location>
        <begin position="486"/>
        <end position="873"/>
    </location>
</feature>
<evidence type="ECO:0000256" key="2">
    <source>
        <dbReference type="ARBA" id="ARBA00022741"/>
    </source>
</evidence>
<dbReference type="InterPro" id="IPR041677">
    <property type="entry name" value="DNA2/NAM7_AAA_11"/>
</dbReference>
<dbReference type="GO" id="GO:0008854">
    <property type="term" value="F:exodeoxyribonuclease V activity"/>
    <property type="evidence" value="ECO:0007669"/>
    <property type="project" value="UniProtKB-EC"/>
</dbReference>
<keyword evidence="3 7" id="KW-0378">Hydrolase</keyword>
<proteinExistence type="inferred from homology"/>
<dbReference type="SMART" id="SM00382">
    <property type="entry name" value="AAA"/>
    <property type="match status" value="1"/>
</dbReference>
<evidence type="ECO:0000256" key="3">
    <source>
        <dbReference type="ARBA" id="ARBA00022801"/>
    </source>
</evidence>
<protein>
    <submittedName>
        <fullName evidence="7">RecBCD enzyme subunit RecD</fullName>
        <ecNumber evidence="7">3.1.11.5</ecNumber>
    </submittedName>
</protein>
<dbReference type="InterPro" id="IPR050534">
    <property type="entry name" value="Coronavir_polyprotein_1ab"/>
</dbReference>
<dbReference type="RefSeq" id="WP_103561426.1">
    <property type="nucleotide sequence ID" value="NZ_MTBP01000001.1"/>
</dbReference>
<dbReference type="InterPro" id="IPR041679">
    <property type="entry name" value="DNA2/NAM7-like_C"/>
</dbReference>
<organism evidence="7 8">
    <name type="scientific">Actinomadura rubteroloni</name>
    <dbReference type="NCBI Taxonomy" id="1926885"/>
    <lineage>
        <taxon>Bacteria</taxon>
        <taxon>Bacillati</taxon>
        <taxon>Actinomycetota</taxon>
        <taxon>Actinomycetes</taxon>
        <taxon>Streptosporangiales</taxon>
        <taxon>Thermomonosporaceae</taxon>
        <taxon>Actinomadura</taxon>
    </lineage>
</organism>
<name>A0A2P4UN37_9ACTN</name>
<dbReference type="InterPro" id="IPR003593">
    <property type="entry name" value="AAA+_ATPase"/>
</dbReference>
<dbReference type="Proteomes" id="UP000242367">
    <property type="component" value="Unassembled WGS sequence"/>
</dbReference>
<dbReference type="GO" id="GO:0005524">
    <property type="term" value="F:ATP binding"/>
    <property type="evidence" value="ECO:0007669"/>
    <property type="project" value="UniProtKB-KW"/>
</dbReference>
<dbReference type="GO" id="GO:0043139">
    <property type="term" value="F:5'-3' DNA helicase activity"/>
    <property type="evidence" value="ECO:0007669"/>
    <property type="project" value="TreeGrafter"/>
</dbReference>
<dbReference type="SUPFAM" id="SSF52540">
    <property type="entry name" value="P-loop containing nucleoside triphosphate hydrolases"/>
    <property type="match status" value="1"/>
</dbReference>
<dbReference type="PANTHER" id="PTHR43788">
    <property type="entry name" value="DNA2/NAM7 HELICASE FAMILY MEMBER"/>
    <property type="match status" value="1"/>
</dbReference>
<dbReference type="InterPro" id="IPR047187">
    <property type="entry name" value="SF1_C_Upf1"/>
</dbReference>
<dbReference type="CDD" id="cd18808">
    <property type="entry name" value="SF1_C_Upf1"/>
    <property type="match status" value="1"/>
</dbReference>
<evidence type="ECO:0000313" key="8">
    <source>
        <dbReference type="Proteomes" id="UP000242367"/>
    </source>
</evidence>
<accession>A0A2P4UN37</accession>
<evidence type="ECO:0000259" key="6">
    <source>
        <dbReference type="SMART" id="SM00382"/>
    </source>
</evidence>
<dbReference type="Pfam" id="PF13086">
    <property type="entry name" value="AAA_11"/>
    <property type="match status" value="2"/>
</dbReference>
<evidence type="ECO:0000313" key="7">
    <source>
        <dbReference type="EMBL" id="POM26462.1"/>
    </source>
</evidence>
<keyword evidence="2" id="KW-0547">Nucleotide-binding</keyword>
<dbReference type="InterPro" id="IPR027417">
    <property type="entry name" value="P-loop_NTPase"/>
</dbReference>
<gene>
    <name evidence="7" type="primary">recD</name>
    <name evidence="7" type="ORF">BTM25_08630</name>
</gene>
<sequence length="1142" mass="125357">MSARAATAHLADALPGPPAFVWVELPAGLAQPTLDQEIHLERVGTALFATHHGPGGASNEHVVRGRTAADDDLLDALVTENGRVAAFAQDVDPDDPARRWLRLRVYEIEGRYAWEPLDIGVDDEAIAAVRRIAGRDQAGSPAKALGWLRRTLLFPAPSGMSAAAPTPLDARPGATRKEMRRLVVLAAPGQDLRAPTACLLRGDGVVARMQLVDGEWRLNRLHRDASTTREWMRPALVHAKVDFIETTVKARLRLQMREELDRLGEGDGAETFLAVWRRYHELDNRHGLRKLRDFGFLVYTGRTPLDDSEGVVRFHVDGTGNALLRRLRDDLDAGEETELECAVELPAVLGGAARAETPDGLLEEEIARGNTVGVVTHVDVAQNVVDLRMIPRRASSGMPVDPPRRGFLHAAVWGDRRRLERRSRALKRLLRGQVPLPQLLSLLQGSPARGKEPVRGVKAMSEAVAACFRDTPNAMQRLALETALNTPDIAVIQGPPGTGKTQLIAALQVRLAETRRPHAVISQSMLLTSYQHAAVDNLVERSKVWDLPSMKIDSQNRGSTAHIEEWRDATIAALRSDLAGTEEGRIATAMRTIARRTAAYCTAPVSTEELDSLLADVAEQASGLISDALRVRLENLRMEIRAAQKAADLRVDRRRESVLRAVRGIRHLPLAFGDDGPQMAAAALTYLERTPGVDEAHLDLVRRAADWTDDDPPDFLSDLTAARDELLDRLTGGADRLVRPVAREDVVDLLNAIIDDLDARRRSGAAGVSTALLEFLDELEGDPEAVLAMLRLYTTSLAATCQQADSRAVQDARDGAQLFDTVIVDEAARANPLDLLIPLTLASRRVILVGDQNQLPHMLEPDVEQELGTGGNDALGLLRESLFGRLFALLHEGDTGGRRRAVRLNEQYRMHKTLGDFVGRHFYGGHLESPRGTAGFEHGLDGYDGRPAAWLSVPASAGREHAGQSKSRPAEARAIARELKRHVLHRTDLTFGVISFYSAQVRLIWEQLVRDGLAETADGGHRPVDTLRERLHVGTVDAFQGKEFDVVILSVTRSGPVPAFEPGQTRPDHPRHAAYERWVRRTYGHLLLQNRLCVAMSRQQRLLVVAGDEALFTSPVTPPGARPIRDFYELCAASGVVLSGER</sequence>
<dbReference type="PANTHER" id="PTHR43788:SF8">
    <property type="entry name" value="DNA-BINDING PROTEIN SMUBP-2"/>
    <property type="match status" value="1"/>
</dbReference>
<keyword evidence="4" id="KW-0347">Helicase</keyword>
<reference evidence="7 8" key="1">
    <citation type="journal article" date="2017" name="Chemistry">
        <title>Isolation, Biosynthesis and Chemical Modifications of Rubterolones A-F: Rare Tropolone Alkaloids from Actinomadura sp. 5-2.</title>
        <authorList>
            <person name="Guo H."/>
            <person name="Benndorf R."/>
            <person name="Leichnitz D."/>
            <person name="Klassen J.L."/>
            <person name="Vollmers J."/>
            <person name="Gorls H."/>
            <person name="Steinacker M."/>
            <person name="Weigel C."/>
            <person name="Dahse H.M."/>
            <person name="Kaster A.K."/>
            <person name="de Beer Z.W."/>
            <person name="Poulsen M."/>
            <person name="Beemelmanns C."/>
        </authorList>
    </citation>
    <scope>NUCLEOTIDE SEQUENCE [LARGE SCALE GENOMIC DNA]</scope>
    <source>
        <strain evidence="7 8">5-2</strain>
    </source>
</reference>
<dbReference type="EC" id="3.1.11.5" evidence="7"/>
<dbReference type="CDD" id="cd17934">
    <property type="entry name" value="DEXXQc_Upf1-like"/>
    <property type="match status" value="1"/>
</dbReference>
<dbReference type="Pfam" id="PF13087">
    <property type="entry name" value="AAA_12"/>
    <property type="match status" value="1"/>
</dbReference>
<comment type="caution">
    <text evidence="7">The sequence shown here is derived from an EMBL/GenBank/DDBJ whole genome shotgun (WGS) entry which is preliminary data.</text>
</comment>